<feature type="compositionally biased region" description="Polar residues" evidence="1">
    <location>
        <begin position="318"/>
        <end position="347"/>
    </location>
</feature>
<comment type="caution">
    <text evidence="2">The sequence shown here is derived from an EMBL/GenBank/DDBJ whole genome shotgun (WGS) entry which is preliminary data.</text>
</comment>
<reference evidence="2 3" key="1">
    <citation type="submission" date="2016-07" db="EMBL/GenBank/DDBJ databases">
        <title>Pervasive Adenine N6-methylation of Active Genes in Fungi.</title>
        <authorList>
            <consortium name="DOE Joint Genome Institute"/>
            <person name="Mondo S.J."/>
            <person name="Dannebaum R.O."/>
            <person name="Kuo R.C."/>
            <person name="Labutti K."/>
            <person name="Haridas S."/>
            <person name="Kuo A."/>
            <person name="Salamov A."/>
            <person name="Ahrendt S.R."/>
            <person name="Lipzen A."/>
            <person name="Sullivan W."/>
            <person name="Andreopoulos W.B."/>
            <person name="Clum A."/>
            <person name="Lindquist E."/>
            <person name="Daum C."/>
            <person name="Ramamoorthy G.K."/>
            <person name="Gryganskyi A."/>
            <person name="Culley D."/>
            <person name="Magnuson J.K."/>
            <person name="James T.Y."/>
            <person name="O'Malley M.A."/>
            <person name="Stajich J.E."/>
            <person name="Spatafora J.W."/>
            <person name="Visel A."/>
            <person name="Grigoriev I.V."/>
        </authorList>
    </citation>
    <scope>NUCLEOTIDE SEQUENCE [LARGE SCALE GENOMIC DNA]</scope>
    <source>
        <strain evidence="2 3">68-887.2</strain>
    </source>
</reference>
<feature type="compositionally biased region" description="Polar residues" evidence="1">
    <location>
        <begin position="153"/>
        <end position="162"/>
    </location>
</feature>
<keyword evidence="3" id="KW-1185">Reference proteome</keyword>
<dbReference type="EMBL" id="MCFC01000064">
    <property type="protein sequence ID" value="ORY24766.1"/>
    <property type="molecule type" value="Genomic_DNA"/>
</dbReference>
<dbReference type="STRING" id="71784.A0A1Y2AQK6"/>
<dbReference type="InParanoid" id="A0A1Y2AQK6"/>
<protein>
    <submittedName>
        <fullName evidence="2">Uncharacterized protein</fullName>
    </submittedName>
</protein>
<gene>
    <name evidence="2" type="ORF">BCR39DRAFT_314427</name>
</gene>
<feature type="region of interest" description="Disordered" evidence="1">
    <location>
        <begin position="129"/>
        <end position="347"/>
    </location>
</feature>
<accession>A0A1Y2AQK6</accession>
<organism evidence="2 3">
    <name type="scientific">Naematelia encephala</name>
    <dbReference type="NCBI Taxonomy" id="71784"/>
    <lineage>
        <taxon>Eukaryota</taxon>
        <taxon>Fungi</taxon>
        <taxon>Dikarya</taxon>
        <taxon>Basidiomycota</taxon>
        <taxon>Agaricomycotina</taxon>
        <taxon>Tremellomycetes</taxon>
        <taxon>Tremellales</taxon>
        <taxon>Naemateliaceae</taxon>
        <taxon>Naematelia</taxon>
    </lineage>
</organism>
<dbReference type="Proteomes" id="UP000193986">
    <property type="component" value="Unassembled WGS sequence"/>
</dbReference>
<evidence type="ECO:0000313" key="3">
    <source>
        <dbReference type="Proteomes" id="UP000193986"/>
    </source>
</evidence>
<evidence type="ECO:0000256" key="1">
    <source>
        <dbReference type="SAM" id="MobiDB-lite"/>
    </source>
</evidence>
<feature type="region of interest" description="Disordered" evidence="1">
    <location>
        <begin position="484"/>
        <end position="538"/>
    </location>
</feature>
<dbReference type="AlphaFoldDB" id="A0A1Y2AQK6"/>
<sequence>MQEPQILKIQDTSKPNYGDALLHDVITHRYEMSHPDSPLDELLQDPVLTEDRSTTSTNQDNLPGPTNLQTLDVWGSEDVMPSETQVPQDSREMNQSETIHDFSVWQASNVQTAPQTGGPPQVSPIALVERELVDPSSHRTPLRPTLPCPPLQSAYTSVSRESLNSKRVADLEDVFDSTPAPKKRRKQHSEEADDEKEVIEVDPEKEQWRVGKTPGHQGSHIKSARKRSAEEDESLNQSINHNAERVLKRPFRPPKVVLAKAKPKLAPSSPDRGHHAFDSEGTGDKSTINNPSEKPFPVFRRQPLNRTSKLGKPFRSPAKTTDSSSPIKNTDAPNSSLLPTASDDGSTDLSLNSAAHLTKSAAPGITLSRSIYPCGQSQGHVNNATPRQQLTTLEARARKLRDALRSINDPEEDERLVSLTSQWRAAGREVVERLFALVPKPDTESTVIYKETIPSMTMFGDGVYSSPWKEIVFTPEQTECLRTAKRNAEGDPVDDDGELLLGDKSDSEEELRDELRKEVERGRNKDTGEYRSSLQQSGSWMDTSHEVMIQNNKITDCSLTPAEKSMNWDYGSMMLRFGVDPHLLGWNADEEDWDEVYDQV</sequence>
<evidence type="ECO:0000313" key="2">
    <source>
        <dbReference type="EMBL" id="ORY24766.1"/>
    </source>
</evidence>
<name>A0A1Y2AQK6_9TREE</name>
<dbReference type="OrthoDB" id="2576607at2759"/>
<dbReference type="Gene3D" id="6.10.140.1020">
    <property type="match status" value="1"/>
</dbReference>
<feature type="compositionally biased region" description="Basic and acidic residues" evidence="1">
    <location>
        <begin position="198"/>
        <end position="209"/>
    </location>
</feature>
<proteinExistence type="predicted"/>
<feature type="compositionally biased region" description="Basic and acidic residues" evidence="1">
    <location>
        <begin position="513"/>
        <end position="529"/>
    </location>
</feature>
<feature type="compositionally biased region" description="Low complexity" evidence="1">
    <location>
        <begin position="254"/>
        <end position="270"/>
    </location>
</feature>
<feature type="region of interest" description="Disordered" evidence="1">
    <location>
        <begin position="32"/>
        <end position="67"/>
    </location>
</feature>
<feature type="compositionally biased region" description="Polar residues" evidence="1">
    <location>
        <begin position="54"/>
        <end position="67"/>
    </location>
</feature>